<proteinExistence type="predicted"/>
<organism evidence="3">
    <name type="scientific">Arundo donax</name>
    <name type="common">Giant reed</name>
    <name type="synonym">Donax arundinaceus</name>
    <dbReference type="NCBI Taxonomy" id="35708"/>
    <lineage>
        <taxon>Eukaryota</taxon>
        <taxon>Viridiplantae</taxon>
        <taxon>Streptophyta</taxon>
        <taxon>Embryophyta</taxon>
        <taxon>Tracheophyta</taxon>
        <taxon>Spermatophyta</taxon>
        <taxon>Magnoliopsida</taxon>
        <taxon>Liliopsida</taxon>
        <taxon>Poales</taxon>
        <taxon>Poaceae</taxon>
        <taxon>PACMAD clade</taxon>
        <taxon>Arundinoideae</taxon>
        <taxon>Arundineae</taxon>
        <taxon>Arundo</taxon>
    </lineage>
</organism>
<dbReference type="InterPro" id="IPR055081">
    <property type="entry name" value="NLP1-9_GAF"/>
</dbReference>
<dbReference type="EMBL" id="GBRH01194163">
    <property type="protein sequence ID" value="JAE03733.1"/>
    <property type="molecule type" value="Transcribed_RNA"/>
</dbReference>
<dbReference type="GO" id="GO:0003700">
    <property type="term" value="F:DNA-binding transcription factor activity"/>
    <property type="evidence" value="ECO:0007669"/>
    <property type="project" value="InterPro"/>
</dbReference>
<feature type="region of interest" description="Disordered" evidence="1">
    <location>
        <begin position="60"/>
        <end position="93"/>
    </location>
</feature>
<dbReference type="PANTHER" id="PTHR32002:SF45">
    <property type="entry name" value="PB1 DOMAIN-CONTAINING PROTEIN"/>
    <property type="match status" value="1"/>
</dbReference>
<dbReference type="PANTHER" id="PTHR32002">
    <property type="entry name" value="PROTEIN NLP8"/>
    <property type="match status" value="1"/>
</dbReference>
<name>A0A0A9F632_ARUDO</name>
<accession>A0A0A9F632</accession>
<protein>
    <recommendedName>
        <fullName evidence="2">NLP1-9 GAF domain-containing protein</fullName>
    </recommendedName>
</protein>
<dbReference type="InterPro" id="IPR045012">
    <property type="entry name" value="NLP"/>
</dbReference>
<dbReference type="AlphaFoldDB" id="A0A0A9F632"/>
<dbReference type="Pfam" id="PF22922">
    <property type="entry name" value="GAF_NLP"/>
    <property type="match status" value="1"/>
</dbReference>
<evidence type="ECO:0000256" key="1">
    <source>
        <dbReference type="SAM" id="MobiDB-lite"/>
    </source>
</evidence>
<feature type="compositionally biased region" description="Polar residues" evidence="1">
    <location>
        <begin position="60"/>
        <end position="80"/>
    </location>
</feature>
<feature type="domain" description="NLP1-9 GAF" evidence="2">
    <location>
        <begin position="131"/>
        <end position="248"/>
    </location>
</feature>
<evidence type="ECO:0000259" key="2">
    <source>
        <dbReference type="Pfam" id="PF22922"/>
    </source>
</evidence>
<reference evidence="3" key="1">
    <citation type="submission" date="2014-09" db="EMBL/GenBank/DDBJ databases">
        <authorList>
            <person name="Magalhaes I.L.F."/>
            <person name="Oliveira U."/>
            <person name="Santos F.R."/>
            <person name="Vidigal T.H.D.A."/>
            <person name="Brescovit A.D."/>
            <person name="Santos A.J."/>
        </authorList>
    </citation>
    <scope>NUCLEOTIDE SEQUENCE</scope>
    <source>
        <tissue evidence="3">Shoot tissue taken approximately 20 cm above the soil surface</tissue>
    </source>
</reference>
<evidence type="ECO:0000313" key="3">
    <source>
        <dbReference type="EMBL" id="JAE03733.1"/>
    </source>
</evidence>
<sequence length="268" mass="29090">MDGVETPVCGDGGLVPDIDPFMLSGFDDLESYTEFSAGPLAAESILSAFSFSPEQQLLRTSPSLPHSLNSDGQSDASITEGSDRSRSLASGDLMDMSTATVSRQIIGATLPEKMLRALAMLKEASDGGAILAQVWMPVRNGEHRVLTTSDQPFLLDERLSGYREVSRQFTFSATEGPGLFPGLPGRVFLSGMPEWTSNVMYYSSSEYLRVDHAMRHEVRGSLALPVFDSSDGSCCAVLELVMTQEKNNFCTEIDDICNALQVFDVGKF</sequence>
<reference evidence="3" key="2">
    <citation type="journal article" date="2015" name="Data Brief">
        <title>Shoot transcriptome of the giant reed, Arundo donax.</title>
        <authorList>
            <person name="Barrero R.A."/>
            <person name="Guerrero F.D."/>
            <person name="Moolhuijzen P."/>
            <person name="Goolsby J.A."/>
            <person name="Tidwell J."/>
            <person name="Bellgard S.E."/>
            <person name="Bellgard M.I."/>
        </authorList>
    </citation>
    <scope>NUCLEOTIDE SEQUENCE</scope>
    <source>
        <tissue evidence="3">Shoot tissue taken approximately 20 cm above the soil surface</tissue>
    </source>
</reference>